<evidence type="ECO:0000313" key="5">
    <source>
        <dbReference type="Proteomes" id="UP000623926"/>
    </source>
</evidence>
<feature type="compositionally biased region" description="Basic residues" evidence="2">
    <location>
        <begin position="1"/>
        <end position="12"/>
    </location>
</feature>
<dbReference type="AlphaFoldDB" id="A0ABD7D013"/>
<reference evidence="4 5" key="1">
    <citation type="submission" date="2021-02" db="EMBL/GenBank/DDBJ databases">
        <title>FDA dAtabase for Regulatory Grade micrObial Sequences (FDA-ARGOS): Supporting development and validation of Infectious Disease Dx tests.</title>
        <authorList>
            <person name="Sproer C."/>
            <person name="Gronow S."/>
            <person name="Severitt S."/>
            <person name="Schroder I."/>
            <person name="Tallon L."/>
            <person name="Sadzewicz L."/>
            <person name="Zhao X."/>
            <person name="Boylan J."/>
            <person name="Ott S."/>
            <person name="Bowen H."/>
            <person name="Vavikolanu K."/>
            <person name="Mehta A."/>
            <person name="Aluvathingal J."/>
            <person name="Nadendla S."/>
            <person name="Lowell S."/>
            <person name="Myers T."/>
            <person name="Yan Y."/>
            <person name="Sichtig H."/>
        </authorList>
    </citation>
    <scope>NUCLEOTIDE SEQUENCE [LARGE SCALE GENOMIC DNA]</scope>
    <source>
        <strain evidence="4 5">FDAARGOS_1212</strain>
    </source>
</reference>
<organism evidence="4 5">
    <name type="scientific">Streptomyces californicus</name>
    <dbReference type="NCBI Taxonomy" id="67351"/>
    <lineage>
        <taxon>Bacteria</taxon>
        <taxon>Bacillati</taxon>
        <taxon>Actinomycetota</taxon>
        <taxon>Actinomycetes</taxon>
        <taxon>Kitasatosporales</taxon>
        <taxon>Streptomycetaceae</taxon>
        <taxon>Streptomyces</taxon>
    </lineage>
</organism>
<dbReference type="SUPFAM" id="SSF52540">
    <property type="entry name" value="P-loop containing nucleoside triphosphate hydrolases"/>
    <property type="match status" value="1"/>
</dbReference>
<sequence>MARNRRARRTQPKRPDSPKTTKKPSLAEMVSQGMTSAAVELGSEAIPSAQPAGPPHSEEDLADLWQQATQVTRAYHDAVKGLERREGAATAREEEIVRRREQLDSEAEMFDTRRSELAEAESALEREREVLSERAAALDGRDRALLDRESALAVREEREKELIIAEARTELDAARRRFDTARLDFDEEIERQRSRLREELSAERERLVSERAELAEEWRRMRHQKVELQAREEDFQDTKELYAERTTLAVSSATEQIRAEAEHRRRLYEAARDDADMHSKRIAEYEQLDRAFGSQSPVDALAELERLRDESAELRRLRLSAPGEQTLRLAALEEETRQLRDRCITYAAHNERLQRQLSAHEITAVEVERLSVSKEALEAEVRAYREQVEEQKRDWQGLVERREGETAFAACSMMDENYDTAPGDLAEMAPPLNELVAHVRAFIRQQHGLFYEMADLRSFLGGLAATQLHLLEGISGIGKTQLPQRFAEAIGATTKIVSVGADWRTPQDLMGYYNAFERRFYESEFTKALYQSQCPRFSAQPFFIVLDEMNLSHPEQYFNDVLSALSREVSRESRPDLVLMSSAVEPSPRLLREGRLLPVPKTVFFVGTANQDETTLAFADKTYDRANVIELPATYERFTVPPQDSIEPVSWKALETAFDAAEVAHQRDAHKAEEFLASTLADRMATDFQISWGSRLSAQLSRYVPVVMASGGSLSEATDELVARKILRKLQGRYEVRVDHLKQLREDLTVNWPKLSAEGTPDRSVAALDSIIRKLGHE</sequence>
<feature type="region of interest" description="Disordered" evidence="2">
    <location>
        <begin position="1"/>
        <end position="63"/>
    </location>
</feature>
<evidence type="ECO:0000259" key="3">
    <source>
        <dbReference type="Pfam" id="PF07728"/>
    </source>
</evidence>
<evidence type="ECO:0000313" key="4">
    <source>
        <dbReference type="EMBL" id="QRV35842.1"/>
    </source>
</evidence>
<name>A0ABD7D013_9ACTN</name>
<feature type="coiled-coil region" evidence="1">
    <location>
        <begin position="350"/>
        <end position="394"/>
    </location>
</feature>
<dbReference type="Proteomes" id="UP000623926">
    <property type="component" value="Chromosome"/>
</dbReference>
<dbReference type="InterPro" id="IPR027417">
    <property type="entry name" value="P-loop_NTPase"/>
</dbReference>
<dbReference type="InterPro" id="IPR011704">
    <property type="entry name" value="ATPase_dyneun-rel_AAA"/>
</dbReference>
<dbReference type="RefSeq" id="WP_128647571.1">
    <property type="nucleotide sequence ID" value="NZ_CP070245.1"/>
</dbReference>
<dbReference type="Gene3D" id="3.40.50.300">
    <property type="entry name" value="P-loop containing nucleotide triphosphate hydrolases"/>
    <property type="match status" value="1"/>
</dbReference>
<feature type="coiled-coil region" evidence="1">
    <location>
        <begin position="114"/>
        <end position="217"/>
    </location>
</feature>
<gene>
    <name evidence="4" type="ORF">I6J42_18600</name>
</gene>
<proteinExistence type="predicted"/>
<feature type="domain" description="ATPase dynein-related AAA" evidence="3">
    <location>
        <begin position="470"/>
        <end position="570"/>
    </location>
</feature>
<accession>A0ABD7D013</accession>
<evidence type="ECO:0000256" key="1">
    <source>
        <dbReference type="SAM" id="Coils"/>
    </source>
</evidence>
<protein>
    <submittedName>
        <fullName evidence="4">AAA family ATPase</fullName>
    </submittedName>
</protein>
<keyword evidence="1" id="KW-0175">Coiled coil</keyword>
<dbReference type="EMBL" id="CP070245">
    <property type="protein sequence ID" value="QRV35842.1"/>
    <property type="molecule type" value="Genomic_DNA"/>
</dbReference>
<evidence type="ECO:0000256" key="2">
    <source>
        <dbReference type="SAM" id="MobiDB-lite"/>
    </source>
</evidence>
<dbReference type="Pfam" id="PF07728">
    <property type="entry name" value="AAA_5"/>
    <property type="match status" value="1"/>
</dbReference>